<dbReference type="OrthoDB" id="370168at2"/>
<keyword evidence="1" id="KW-0805">Transcription regulation</keyword>
<dbReference type="PANTHER" id="PTHR33204:SF39">
    <property type="entry name" value="TRANSCRIPTIONAL REGULATORY PROTEIN"/>
    <property type="match status" value="1"/>
</dbReference>
<evidence type="ECO:0000256" key="2">
    <source>
        <dbReference type="ARBA" id="ARBA00023125"/>
    </source>
</evidence>
<dbReference type="PROSITE" id="PS51118">
    <property type="entry name" value="HTH_HXLR"/>
    <property type="match status" value="1"/>
</dbReference>
<sequence length="124" mass="13738">MPEFKNLCLIRGDQGRTVGDLVDRIGGKWTLLILATLHDGRLRYTELKRRLPGVSHRMLALALRRLHRDGLVTRTSHPEVPPRVEYALTPLAVSLLPHAVALAGWAAEHRAAIDAHRAAFDGDA</sequence>
<evidence type="ECO:0000313" key="6">
    <source>
        <dbReference type="Proteomes" id="UP000198949"/>
    </source>
</evidence>
<evidence type="ECO:0000313" key="5">
    <source>
        <dbReference type="EMBL" id="SDE52143.1"/>
    </source>
</evidence>
<keyword evidence="6" id="KW-1185">Reference proteome</keyword>
<evidence type="ECO:0000256" key="3">
    <source>
        <dbReference type="ARBA" id="ARBA00023163"/>
    </source>
</evidence>
<dbReference type="AlphaFoldDB" id="A0A1G7DKW7"/>
<reference evidence="6" key="1">
    <citation type="submission" date="2016-10" db="EMBL/GenBank/DDBJ databases">
        <authorList>
            <person name="Varghese N."/>
            <person name="Submissions S."/>
        </authorList>
    </citation>
    <scope>NUCLEOTIDE SEQUENCE [LARGE SCALE GENOMIC DNA]</scope>
    <source>
        <strain evidence="6">CGMCC 4.3516</strain>
    </source>
</reference>
<dbReference type="GO" id="GO:0003677">
    <property type="term" value="F:DNA binding"/>
    <property type="evidence" value="ECO:0007669"/>
    <property type="project" value="UniProtKB-KW"/>
</dbReference>
<dbReference type="InterPro" id="IPR036388">
    <property type="entry name" value="WH-like_DNA-bd_sf"/>
</dbReference>
<dbReference type="PANTHER" id="PTHR33204">
    <property type="entry name" value="TRANSCRIPTIONAL REGULATOR, MARR FAMILY"/>
    <property type="match status" value="1"/>
</dbReference>
<proteinExistence type="predicted"/>
<feature type="domain" description="HTH hxlR-type" evidence="4">
    <location>
        <begin position="8"/>
        <end position="114"/>
    </location>
</feature>
<dbReference type="EMBL" id="FNAD01000026">
    <property type="protein sequence ID" value="SDE52143.1"/>
    <property type="molecule type" value="Genomic_DNA"/>
</dbReference>
<dbReference type="InterPro" id="IPR002577">
    <property type="entry name" value="HTH_HxlR"/>
</dbReference>
<organism evidence="5 6">
    <name type="scientific">Glycomyces harbinensis</name>
    <dbReference type="NCBI Taxonomy" id="58114"/>
    <lineage>
        <taxon>Bacteria</taxon>
        <taxon>Bacillati</taxon>
        <taxon>Actinomycetota</taxon>
        <taxon>Actinomycetes</taxon>
        <taxon>Glycomycetales</taxon>
        <taxon>Glycomycetaceae</taxon>
        <taxon>Glycomyces</taxon>
    </lineage>
</organism>
<keyword evidence="3" id="KW-0804">Transcription</keyword>
<protein>
    <submittedName>
        <fullName evidence="5">Transcriptional regulator, HxlR family</fullName>
    </submittedName>
</protein>
<gene>
    <name evidence="5" type="ORF">SAMN05216270_12616</name>
</gene>
<evidence type="ECO:0000259" key="4">
    <source>
        <dbReference type="PROSITE" id="PS51118"/>
    </source>
</evidence>
<name>A0A1G7DKW7_9ACTN</name>
<keyword evidence="2" id="KW-0238">DNA-binding</keyword>
<dbReference type="InterPro" id="IPR036390">
    <property type="entry name" value="WH_DNA-bd_sf"/>
</dbReference>
<evidence type="ECO:0000256" key="1">
    <source>
        <dbReference type="ARBA" id="ARBA00023015"/>
    </source>
</evidence>
<dbReference type="Proteomes" id="UP000198949">
    <property type="component" value="Unassembled WGS sequence"/>
</dbReference>
<dbReference type="Gene3D" id="1.10.10.10">
    <property type="entry name" value="Winged helix-like DNA-binding domain superfamily/Winged helix DNA-binding domain"/>
    <property type="match status" value="1"/>
</dbReference>
<accession>A0A1G7DKW7</accession>
<dbReference type="SUPFAM" id="SSF46785">
    <property type="entry name" value="Winged helix' DNA-binding domain"/>
    <property type="match status" value="1"/>
</dbReference>
<dbReference type="Pfam" id="PF01638">
    <property type="entry name" value="HxlR"/>
    <property type="match status" value="1"/>
</dbReference>
<dbReference type="STRING" id="58114.SAMN05216270_12616"/>